<comment type="subcellular location">
    <subcellularLocation>
        <location evidence="3">Cytoplasm</location>
    </subcellularLocation>
</comment>
<dbReference type="InterPro" id="IPR000740">
    <property type="entry name" value="GrpE"/>
</dbReference>
<dbReference type="SUPFAM" id="SSF51064">
    <property type="entry name" value="Head domain of nucleotide exchange factor GrpE"/>
    <property type="match status" value="1"/>
</dbReference>
<keyword evidence="7" id="KW-1185">Reference proteome</keyword>
<sequence length="173" mass="19475">MKKKENEQPEVDETKLDQTAEAQTDESPTEEQAAPDELEEMKKKYLLLYADFENFRKNKAKERIELLQTAASGLITELLPSIDNYERALANAPEGEISEGIQLIFKGILNTLQSKGLKELPAKGEVFNADFHDCITQYPAPTEEDKGKVLDVLEKGYTLNEKVIRFAKVVVGN</sequence>
<comment type="subunit">
    <text evidence="3">Homodimer.</text>
</comment>
<dbReference type="PANTHER" id="PTHR21237:SF23">
    <property type="entry name" value="GRPE PROTEIN HOMOLOG, MITOCHONDRIAL"/>
    <property type="match status" value="1"/>
</dbReference>
<accession>A0ABU3TRC4</accession>
<dbReference type="EMBL" id="JAVNWW010000001">
    <property type="protein sequence ID" value="MDU0808416.1"/>
    <property type="molecule type" value="Genomic_DNA"/>
</dbReference>
<feature type="region of interest" description="Disordered" evidence="5">
    <location>
        <begin position="1"/>
        <end position="37"/>
    </location>
</feature>
<dbReference type="Pfam" id="PF01025">
    <property type="entry name" value="GrpE"/>
    <property type="match status" value="1"/>
</dbReference>
<feature type="compositionally biased region" description="Basic and acidic residues" evidence="5">
    <location>
        <begin position="1"/>
        <end position="18"/>
    </location>
</feature>
<comment type="caution">
    <text evidence="6">The sequence shown here is derived from an EMBL/GenBank/DDBJ whole genome shotgun (WGS) entry which is preliminary data.</text>
</comment>
<feature type="compositionally biased region" description="Acidic residues" evidence="5">
    <location>
        <begin position="23"/>
        <end position="37"/>
    </location>
</feature>
<dbReference type="Gene3D" id="2.30.22.10">
    <property type="entry name" value="Head domain of nucleotide exchange factor GrpE"/>
    <property type="match status" value="1"/>
</dbReference>
<proteinExistence type="inferred from homology"/>
<gene>
    <name evidence="3" type="primary">grpE</name>
    <name evidence="6" type="ORF">PQG45_05135</name>
</gene>
<reference evidence="6 7" key="1">
    <citation type="submission" date="2023-09" db="EMBL/GenBank/DDBJ databases">
        <title>Aquirufa genomes.</title>
        <authorList>
            <person name="Pitt A."/>
        </authorList>
    </citation>
    <scope>NUCLEOTIDE SEQUENCE [LARGE SCALE GENOMIC DNA]</scope>
    <source>
        <strain evidence="6 7">LEOWEIH-7C</strain>
    </source>
</reference>
<keyword evidence="2 3" id="KW-0143">Chaperone</keyword>
<organism evidence="6 7">
    <name type="scientific">Aquirufa regiilacus</name>
    <dbReference type="NCBI Taxonomy" id="3024868"/>
    <lineage>
        <taxon>Bacteria</taxon>
        <taxon>Pseudomonadati</taxon>
        <taxon>Bacteroidota</taxon>
        <taxon>Cytophagia</taxon>
        <taxon>Cytophagales</taxon>
        <taxon>Flectobacillaceae</taxon>
        <taxon>Aquirufa</taxon>
    </lineage>
</organism>
<dbReference type="Gene3D" id="3.90.20.20">
    <property type="match status" value="1"/>
</dbReference>
<keyword evidence="3" id="KW-0963">Cytoplasm</keyword>
<dbReference type="RefSeq" id="WP_315575201.1">
    <property type="nucleotide sequence ID" value="NZ_JARDXH010000002.1"/>
</dbReference>
<dbReference type="HAMAP" id="MF_01151">
    <property type="entry name" value="GrpE"/>
    <property type="match status" value="1"/>
</dbReference>
<evidence type="ECO:0000313" key="7">
    <source>
        <dbReference type="Proteomes" id="UP001249959"/>
    </source>
</evidence>
<dbReference type="InterPro" id="IPR013805">
    <property type="entry name" value="GrpE_CC"/>
</dbReference>
<comment type="similarity">
    <text evidence="1 3 4">Belongs to the GrpE family.</text>
</comment>
<dbReference type="Proteomes" id="UP001249959">
    <property type="component" value="Unassembled WGS sequence"/>
</dbReference>
<evidence type="ECO:0000256" key="4">
    <source>
        <dbReference type="RuleBase" id="RU004478"/>
    </source>
</evidence>
<dbReference type="InterPro" id="IPR009012">
    <property type="entry name" value="GrpE_head"/>
</dbReference>
<dbReference type="PRINTS" id="PR00773">
    <property type="entry name" value="GRPEPROTEIN"/>
</dbReference>
<dbReference type="CDD" id="cd00446">
    <property type="entry name" value="GrpE"/>
    <property type="match status" value="1"/>
</dbReference>
<evidence type="ECO:0000256" key="2">
    <source>
        <dbReference type="ARBA" id="ARBA00023186"/>
    </source>
</evidence>
<keyword evidence="3" id="KW-0346">Stress response</keyword>
<evidence type="ECO:0000313" key="6">
    <source>
        <dbReference type="EMBL" id="MDU0808416.1"/>
    </source>
</evidence>
<evidence type="ECO:0000256" key="3">
    <source>
        <dbReference type="HAMAP-Rule" id="MF_01151"/>
    </source>
</evidence>
<evidence type="ECO:0000256" key="1">
    <source>
        <dbReference type="ARBA" id="ARBA00009054"/>
    </source>
</evidence>
<name>A0ABU3TRC4_9BACT</name>
<comment type="function">
    <text evidence="3">Participates actively in the response to hyperosmotic and heat shock by preventing the aggregation of stress-denatured proteins, in association with DnaK and GrpE. It is the nucleotide exchange factor for DnaK and may function as a thermosensor. Unfolded proteins bind initially to DnaJ; upon interaction with the DnaJ-bound protein, DnaK hydrolyzes its bound ATP, resulting in the formation of a stable complex. GrpE releases ADP from DnaK; ATP binding to DnaK triggers the release of the substrate protein, thus completing the reaction cycle. Several rounds of ATP-dependent interactions between DnaJ, DnaK and GrpE are required for fully efficient folding.</text>
</comment>
<dbReference type="SUPFAM" id="SSF58014">
    <property type="entry name" value="Coiled-coil domain of nucleotide exchange factor GrpE"/>
    <property type="match status" value="1"/>
</dbReference>
<evidence type="ECO:0000256" key="5">
    <source>
        <dbReference type="SAM" id="MobiDB-lite"/>
    </source>
</evidence>
<protein>
    <recommendedName>
        <fullName evidence="3">Protein GrpE</fullName>
    </recommendedName>
    <alternativeName>
        <fullName evidence="3">HSP-70 cofactor</fullName>
    </alternativeName>
</protein>
<dbReference type="PANTHER" id="PTHR21237">
    <property type="entry name" value="GRPE PROTEIN"/>
    <property type="match status" value="1"/>
</dbReference>